<accession>A0A6A9QHA9</accession>
<dbReference type="RefSeq" id="WP_156016343.1">
    <property type="nucleotide sequence ID" value="NZ_WGGD01000005.1"/>
</dbReference>
<reference evidence="1 2" key="1">
    <citation type="submission" date="2019-10" db="EMBL/GenBank/DDBJ databases">
        <title>Sequencing and Assembly of Multiple Reported Metal-Biooxidizing Members of the Extremely Thermoacidophilic Archaeal Family Sulfolobaceae.</title>
        <authorList>
            <person name="Counts J.A."/>
            <person name="Kelly R.M."/>
        </authorList>
    </citation>
    <scope>NUCLEOTIDE SEQUENCE [LARGE SCALE GENOMIC DNA]</scope>
    <source>
        <strain evidence="1 2">DSM 6482</strain>
    </source>
</reference>
<dbReference type="AlphaFoldDB" id="A0A6A9QHA9"/>
<dbReference type="Proteomes" id="UP000470772">
    <property type="component" value="Unassembled WGS sequence"/>
</dbReference>
<organism evidence="1 2">
    <name type="scientific">Sulfuracidifex metallicus DSM 6482 = JCM 9184</name>
    <dbReference type="NCBI Taxonomy" id="523847"/>
    <lineage>
        <taxon>Archaea</taxon>
        <taxon>Thermoproteota</taxon>
        <taxon>Thermoprotei</taxon>
        <taxon>Sulfolobales</taxon>
        <taxon>Sulfolobaceae</taxon>
        <taxon>Sulfuracidifex</taxon>
    </lineage>
</organism>
<name>A0A6A9QHA9_SULME</name>
<dbReference type="EMBL" id="WGGD01000005">
    <property type="protein sequence ID" value="MUN28617.1"/>
    <property type="molecule type" value="Genomic_DNA"/>
</dbReference>
<protein>
    <submittedName>
        <fullName evidence="1">Uncharacterized protein</fullName>
    </submittedName>
</protein>
<sequence>MFLVSKVIIRSREDIKSIAKFSDNEVVQVLGYLPKDVIIDQSCYIFFSSNFIRFSRVKNNAMIFLMLLTSTSQVKDAINASGVSLDGENYIIKCRKCFTEGKHREMHLSIEDRLHLTFNAITFT</sequence>
<comment type="caution">
    <text evidence="1">The sequence shown here is derived from an EMBL/GenBank/DDBJ whole genome shotgun (WGS) entry which is preliminary data.</text>
</comment>
<gene>
    <name evidence="1" type="ORF">GC250_03965</name>
</gene>
<proteinExistence type="predicted"/>
<evidence type="ECO:0000313" key="1">
    <source>
        <dbReference type="EMBL" id="MUN28617.1"/>
    </source>
</evidence>
<keyword evidence="2" id="KW-1185">Reference proteome</keyword>
<evidence type="ECO:0000313" key="2">
    <source>
        <dbReference type="Proteomes" id="UP000470772"/>
    </source>
</evidence>